<dbReference type="AlphaFoldDB" id="A0A0F9PYK7"/>
<gene>
    <name evidence="1" type="ORF">LCGC14_1159850</name>
</gene>
<evidence type="ECO:0000313" key="1">
    <source>
        <dbReference type="EMBL" id="KKM98257.1"/>
    </source>
</evidence>
<dbReference type="EMBL" id="LAZR01005645">
    <property type="protein sequence ID" value="KKM98257.1"/>
    <property type="molecule type" value="Genomic_DNA"/>
</dbReference>
<sequence>MIQNKNLKVESTVKLKFNDSYTRDISYNSFIPEIKNLQTNRSKIMIEKENKQTIIFKIKANDITAFRATMNEIIIFGKIVDNTKQLVEIS</sequence>
<accession>A0A0F9PYK7</accession>
<organism evidence="1">
    <name type="scientific">marine sediment metagenome</name>
    <dbReference type="NCBI Taxonomy" id="412755"/>
    <lineage>
        <taxon>unclassified sequences</taxon>
        <taxon>metagenomes</taxon>
        <taxon>ecological metagenomes</taxon>
    </lineage>
</organism>
<protein>
    <submittedName>
        <fullName evidence="1">Uncharacterized protein</fullName>
    </submittedName>
</protein>
<name>A0A0F9PYK7_9ZZZZ</name>
<dbReference type="NCBIfam" id="NF011470">
    <property type="entry name" value="PRK14887.1"/>
    <property type="match status" value="1"/>
</dbReference>
<reference evidence="1" key="1">
    <citation type="journal article" date="2015" name="Nature">
        <title>Complex archaea that bridge the gap between prokaryotes and eukaryotes.</title>
        <authorList>
            <person name="Spang A."/>
            <person name="Saw J.H."/>
            <person name="Jorgensen S.L."/>
            <person name="Zaremba-Niedzwiedzka K."/>
            <person name="Martijn J."/>
            <person name="Lind A.E."/>
            <person name="van Eijk R."/>
            <person name="Schleper C."/>
            <person name="Guy L."/>
            <person name="Ettema T.J."/>
        </authorList>
    </citation>
    <scope>NUCLEOTIDE SEQUENCE</scope>
</reference>
<dbReference type="Gene3D" id="3.30.310.50">
    <property type="entry name" value="Alpha-D-phosphohexomutase, C-terminal domain"/>
    <property type="match status" value="1"/>
</dbReference>
<proteinExistence type="predicted"/>
<comment type="caution">
    <text evidence="1">The sequence shown here is derived from an EMBL/GenBank/DDBJ whole genome shotgun (WGS) entry which is preliminary data.</text>
</comment>